<proteinExistence type="predicted"/>
<dbReference type="AlphaFoldDB" id="A0AAV1PZH1"/>
<sequence length="95" mass="10711">MMACTVPSETGNNINEEVQRLIPLEETFMAQLDMHLSQLIRVVCAKGGATCQKTDIMNTLDQVSHLWHHMSSVDATDCRENSADLKKHELELKKT</sequence>
<gene>
    <name evidence="1" type="ORF">FSCOSCO3_A021505</name>
</gene>
<dbReference type="EMBL" id="CAWUFR010000367">
    <property type="protein sequence ID" value="CAK6976839.1"/>
    <property type="molecule type" value="Genomic_DNA"/>
</dbReference>
<keyword evidence="2" id="KW-1185">Reference proteome</keyword>
<name>A0AAV1PZH1_SCOSC</name>
<accession>A0AAV1PZH1</accession>
<reference evidence="1 2" key="1">
    <citation type="submission" date="2024-01" db="EMBL/GenBank/DDBJ databases">
        <authorList>
            <person name="Alioto T."/>
            <person name="Alioto T."/>
            <person name="Gomez Garrido J."/>
        </authorList>
    </citation>
    <scope>NUCLEOTIDE SEQUENCE [LARGE SCALE GENOMIC DNA]</scope>
</reference>
<dbReference type="Proteomes" id="UP001314229">
    <property type="component" value="Unassembled WGS sequence"/>
</dbReference>
<comment type="caution">
    <text evidence="1">The sequence shown here is derived from an EMBL/GenBank/DDBJ whole genome shotgun (WGS) entry which is preliminary data.</text>
</comment>
<organism evidence="1 2">
    <name type="scientific">Scomber scombrus</name>
    <name type="common">Atlantic mackerel</name>
    <name type="synonym">Scomber vernalis</name>
    <dbReference type="NCBI Taxonomy" id="13677"/>
    <lineage>
        <taxon>Eukaryota</taxon>
        <taxon>Metazoa</taxon>
        <taxon>Chordata</taxon>
        <taxon>Craniata</taxon>
        <taxon>Vertebrata</taxon>
        <taxon>Euteleostomi</taxon>
        <taxon>Actinopterygii</taxon>
        <taxon>Neopterygii</taxon>
        <taxon>Teleostei</taxon>
        <taxon>Neoteleostei</taxon>
        <taxon>Acanthomorphata</taxon>
        <taxon>Pelagiaria</taxon>
        <taxon>Scombriformes</taxon>
        <taxon>Scombridae</taxon>
        <taxon>Scomber</taxon>
    </lineage>
</organism>
<protein>
    <submittedName>
        <fullName evidence="1">Uncharacterized protein</fullName>
    </submittedName>
</protein>
<evidence type="ECO:0000313" key="1">
    <source>
        <dbReference type="EMBL" id="CAK6976839.1"/>
    </source>
</evidence>
<evidence type="ECO:0000313" key="2">
    <source>
        <dbReference type="Proteomes" id="UP001314229"/>
    </source>
</evidence>